<comment type="subcellular location">
    <subcellularLocation>
        <location evidence="1">Endomembrane system</location>
        <topology evidence="1">Multi-pass membrane protein</topology>
    </subcellularLocation>
</comment>
<reference evidence="7" key="1">
    <citation type="journal article" date="2019" name="Int. J. Syst. Evol. Microbiol.">
        <title>The Global Catalogue of Microorganisms (GCM) 10K type strain sequencing project: providing services to taxonomists for standard genome sequencing and annotation.</title>
        <authorList>
            <consortium name="The Broad Institute Genomics Platform"/>
            <consortium name="The Broad Institute Genome Sequencing Center for Infectious Disease"/>
            <person name="Wu L."/>
            <person name="Ma J."/>
        </authorList>
    </citation>
    <scope>NUCLEOTIDE SEQUENCE [LARGE SCALE GENOMIC DNA]</scope>
    <source>
        <strain evidence="7">CGMCC 1.12151</strain>
    </source>
</reference>
<dbReference type="InterPro" id="IPR010652">
    <property type="entry name" value="DUF1232"/>
</dbReference>
<sequence>MSEHTGNMEMPSEQQQRDTYQKLRLQAQQYMESKSSTLDSAGQFALLAPDLFHLLTRLMLDSRIDKKSKALVGGGLLYFVAPIDVLPEILVGPGGYLDDVIVAVFIINTILNKLPQEVVTEHWAGDEDLLNTLRKLAGSGNKLASKLPAGRLIRTFTK</sequence>
<dbReference type="Pfam" id="PF06803">
    <property type="entry name" value="DUF1232"/>
    <property type="match status" value="1"/>
</dbReference>
<evidence type="ECO:0000256" key="3">
    <source>
        <dbReference type="ARBA" id="ARBA00022989"/>
    </source>
</evidence>
<keyword evidence="7" id="KW-1185">Reference proteome</keyword>
<evidence type="ECO:0000259" key="5">
    <source>
        <dbReference type="Pfam" id="PF06803"/>
    </source>
</evidence>
<name>A0ABV9M9U6_9BACL</name>
<accession>A0ABV9M9U6</accession>
<evidence type="ECO:0000256" key="1">
    <source>
        <dbReference type="ARBA" id="ARBA00004127"/>
    </source>
</evidence>
<evidence type="ECO:0000256" key="4">
    <source>
        <dbReference type="ARBA" id="ARBA00023136"/>
    </source>
</evidence>
<feature type="domain" description="DUF1232" evidence="5">
    <location>
        <begin position="69"/>
        <end position="105"/>
    </location>
</feature>
<dbReference type="Proteomes" id="UP001595932">
    <property type="component" value="Unassembled WGS sequence"/>
</dbReference>
<evidence type="ECO:0000313" key="6">
    <source>
        <dbReference type="EMBL" id="MFC4712184.1"/>
    </source>
</evidence>
<keyword evidence="4" id="KW-0472">Membrane</keyword>
<dbReference type="EMBL" id="JBHSGL010000005">
    <property type="protein sequence ID" value="MFC4712184.1"/>
    <property type="molecule type" value="Genomic_DNA"/>
</dbReference>
<protein>
    <submittedName>
        <fullName evidence="6">YkvA family protein</fullName>
    </submittedName>
</protein>
<keyword evidence="3" id="KW-1133">Transmembrane helix</keyword>
<evidence type="ECO:0000313" key="7">
    <source>
        <dbReference type="Proteomes" id="UP001595932"/>
    </source>
</evidence>
<evidence type="ECO:0000256" key="2">
    <source>
        <dbReference type="ARBA" id="ARBA00022692"/>
    </source>
</evidence>
<keyword evidence="2" id="KW-0812">Transmembrane</keyword>
<organism evidence="6 7">
    <name type="scientific">Planococcus dechangensis</name>
    <dbReference type="NCBI Taxonomy" id="1176255"/>
    <lineage>
        <taxon>Bacteria</taxon>
        <taxon>Bacillati</taxon>
        <taxon>Bacillota</taxon>
        <taxon>Bacilli</taxon>
        <taxon>Bacillales</taxon>
        <taxon>Caryophanaceae</taxon>
        <taxon>Planococcus</taxon>
    </lineage>
</organism>
<proteinExistence type="predicted"/>
<comment type="caution">
    <text evidence="6">The sequence shown here is derived from an EMBL/GenBank/DDBJ whole genome shotgun (WGS) entry which is preliminary data.</text>
</comment>
<gene>
    <name evidence="6" type="ORF">ACFO5U_04930</name>
</gene>